<dbReference type="InterPro" id="IPR012334">
    <property type="entry name" value="Pectin_lyas_fold"/>
</dbReference>
<name>A0A0N7L854_PLAHL</name>
<protein>
    <recommendedName>
        <fullName evidence="3">pectinesterase</fullName>
        <ecNumber evidence="3">3.1.1.11</ecNumber>
    </recommendedName>
</protein>
<dbReference type="Gene3D" id="2.160.20.10">
    <property type="entry name" value="Single-stranded right-handed beta-helix, Pectin lyase-like"/>
    <property type="match status" value="1"/>
</dbReference>
<evidence type="ECO:0000256" key="2">
    <source>
        <dbReference type="ARBA" id="ARBA00008891"/>
    </source>
</evidence>
<dbReference type="OMA" id="YTFMANI"/>
<keyword evidence="5" id="KW-0063">Aspartyl esterase</keyword>
<dbReference type="InterPro" id="IPR000070">
    <property type="entry name" value="Pectinesterase_cat"/>
</dbReference>
<comment type="pathway">
    <text evidence="1">Glycan metabolism; pectin degradation; 2-dehydro-3-deoxy-D-gluconate from pectin: step 1/5.</text>
</comment>
<accession>A0A0N7L854</accession>
<dbReference type="PANTHER" id="PTHR31321:SF57">
    <property type="entry name" value="PECTINESTERASE 53-RELATED"/>
    <property type="match status" value="1"/>
</dbReference>
<dbReference type="GO" id="GO:0030599">
    <property type="term" value="F:pectinesterase activity"/>
    <property type="evidence" value="ECO:0007669"/>
    <property type="project" value="UniProtKB-EC"/>
</dbReference>
<reference evidence="9" key="1">
    <citation type="submission" date="2014-09" db="EMBL/GenBank/DDBJ databases">
        <authorList>
            <person name="Sharma Rahul"/>
            <person name="Thines Marco"/>
        </authorList>
    </citation>
    <scope>NUCLEOTIDE SEQUENCE [LARGE SCALE GENOMIC DNA]</scope>
</reference>
<evidence type="ECO:0000313" key="8">
    <source>
        <dbReference type="EMBL" id="CEG48923.1"/>
    </source>
</evidence>
<dbReference type="GO" id="GO:0042545">
    <property type="term" value="P:cell wall modification"/>
    <property type="evidence" value="ECO:0007669"/>
    <property type="project" value="InterPro"/>
</dbReference>
<evidence type="ECO:0000313" key="9">
    <source>
        <dbReference type="Proteomes" id="UP000054928"/>
    </source>
</evidence>
<dbReference type="Pfam" id="PF01095">
    <property type="entry name" value="Pectinesterase"/>
    <property type="match status" value="1"/>
</dbReference>
<dbReference type="GO" id="GO:0045490">
    <property type="term" value="P:pectin catabolic process"/>
    <property type="evidence" value="ECO:0007669"/>
    <property type="project" value="UniProtKB-UniPathway"/>
</dbReference>
<dbReference type="PANTHER" id="PTHR31321">
    <property type="entry name" value="ACYL-COA THIOESTER HYDROLASE YBHC-RELATED"/>
    <property type="match status" value="1"/>
</dbReference>
<evidence type="ECO:0000256" key="6">
    <source>
        <dbReference type="SAM" id="SignalP"/>
    </source>
</evidence>
<organism evidence="8 9">
    <name type="scientific">Plasmopara halstedii</name>
    <name type="common">Downy mildew of sunflower</name>
    <dbReference type="NCBI Taxonomy" id="4781"/>
    <lineage>
        <taxon>Eukaryota</taxon>
        <taxon>Sar</taxon>
        <taxon>Stramenopiles</taxon>
        <taxon>Oomycota</taxon>
        <taxon>Peronosporomycetes</taxon>
        <taxon>Peronosporales</taxon>
        <taxon>Peronosporaceae</taxon>
        <taxon>Plasmopara</taxon>
    </lineage>
</organism>
<feature type="signal peptide" evidence="6">
    <location>
        <begin position="1"/>
        <end position="17"/>
    </location>
</feature>
<dbReference type="AlphaFoldDB" id="A0A0N7L854"/>
<evidence type="ECO:0000259" key="7">
    <source>
        <dbReference type="Pfam" id="PF01095"/>
    </source>
</evidence>
<evidence type="ECO:0000256" key="1">
    <source>
        <dbReference type="ARBA" id="ARBA00005184"/>
    </source>
</evidence>
<keyword evidence="9" id="KW-1185">Reference proteome</keyword>
<dbReference type="GeneID" id="36401770"/>
<dbReference type="InterPro" id="IPR011050">
    <property type="entry name" value="Pectin_lyase_fold/virulence"/>
</dbReference>
<dbReference type="SUPFAM" id="SSF51126">
    <property type="entry name" value="Pectin lyase-like"/>
    <property type="match status" value="1"/>
</dbReference>
<keyword evidence="4" id="KW-0378">Hydrolase</keyword>
<sequence>MKVFALSFMTFAGLAIGHVVKVGSDCESPKEWGVNTVPIVSVAERCDGPDRKTEPPHGAIVVDPSGNHAGSFKTITEGLAHVPNTTESHTLFIFAGVFKEQVIIPDLTGPLIIQGYTCSPKAYSSNQVTITYSMTAQDVSPEIKFNGNRLSSTLAGISKSGVKVYNLNIENTANSVEDRGRAGAVYIDQTDYGFYQCQIKSQRGALTANRGLELFVSTYIQGAENLISGREGMAWFQSCSIETTGKGWITANGNEQSEIKSEFVLNNASIYSAMAPMNTTFLGRPWGKFARTVIQNSWIDSVVNPKGWTTYKNDTTENVYFKEFNNTGPSAALDKRVEFSGKLDAAKAITEILGKDYASKFFYDSERF</sequence>
<dbReference type="STRING" id="4781.A0A0N7L854"/>
<evidence type="ECO:0000256" key="3">
    <source>
        <dbReference type="ARBA" id="ARBA00013229"/>
    </source>
</evidence>
<dbReference type="RefSeq" id="XP_024585292.1">
    <property type="nucleotide sequence ID" value="XM_024720054.1"/>
</dbReference>
<dbReference type="UniPathway" id="UPA00545">
    <property type="reaction ID" value="UER00823"/>
</dbReference>
<proteinExistence type="inferred from homology"/>
<feature type="domain" description="Pectinesterase catalytic" evidence="7">
    <location>
        <begin position="67"/>
        <end position="342"/>
    </location>
</feature>
<evidence type="ECO:0000256" key="5">
    <source>
        <dbReference type="ARBA" id="ARBA00023085"/>
    </source>
</evidence>
<dbReference type="OrthoDB" id="2019149at2759"/>
<dbReference type="Proteomes" id="UP000054928">
    <property type="component" value="Unassembled WGS sequence"/>
</dbReference>
<evidence type="ECO:0000256" key="4">
    <source>
        <dbReference type="ARBA" id="ARBA00022801"/>
    </source>
</evidence>
<dbReference type="EMBL" id="CCYD01003042">
    <property type="protein sequence ID" value="CEG48923.1"/>
    <property type="molecule type" value="Genomic_DNA"/>
</dbReference>
<comment type="similarity">
    <text evidence="2">Belongs to the pectinesterase family.</text>
</comment>
<dbReference type="EC" id="3.1.1.11" evidence="3"/>
<keyword evidence="6" id="KW-0732">Signal</keyword>
<feature type="chain" id="PRO_5011109385" description="pectinesterase" evidence="6">
    <location>
        <begin position="18"/>
        <end position="368"/>
    </location>
</feature>